<dbReference type="OrthoDB" id="10059043at2759"/>
<dbReference type="EMBL" id="CAJNOJ010000292">
    <property type="protein sequence ID" value="CAF1375236.1"/>
    <property type="molecule type" value="Genomic_DNA"/>
</dbReference>
<feature type="compositionally biased region" description="Low complexity" evidence="1">
    <location>
        <begin position="247"/>
        <end position="267"/>
    </location>
</feature>
<accession>A0A815EQ33</accession>
<dbReference type="Proteomes" id="UP000663852">
    <property type="component" value="Unassembled WGS sequence"/>
</dbReference>
<dbReference type="EMBL" id="CAJNOR010002583">
    <property type="protein sequence ID" value="CAF1314529.1"/>
    <property type="molecule type" value="Genomic_DNA"/>
</dbReference>
<evidence type="ECO:0000313" key="4">
    <source>
        <dbReference type="Proteomes" id="UP000663828"/>
    </source>
</evidence>
<reference evidence="2" key="1">
    <citation type="submission" date="2021-02" db="EMBL/GenBank/DDBJ databases">
        <authorList>
            <person name="Nowell W R."/>
        </authorList>
    </citation>
    <scope>NUCLEOTIDE SEQUENCE</scope>
</reference>
<dbReference type="AlphaFoldDB" id="A0A815EQ33"/>
<dbReference type="Proteomes" id="UP000663828">
    <property type="component" value="Unassembled WGS sequence"/>
</dbReference>
<sequence>MSKKSNNLPYDVIELENEPFYQFVKKFAGDKVVSLLQFQDIDNVECLMACSDPFEILSYDSDDLLDLKKKTCLKLKTNSHVVLPGIKSKMKLLKKALTRKYDEIKNVTTTFSNQSMSMDTSFTNSTVDNALPNTTSSTLEENVKIHLINSMKEWCRKTKQDNAQRTLDMVEGTDYEIVVDCTSNKVYIKCQCGKTSTLGQKNNLFILSNYIRHLTSENPCSMVRDKLENSRDTLTVGAVDTFDNDDSSLSPGLPADGSPSSSSSISKLSKRKRSAKSSSTTKKTKTV</sequence>
<feature type="region of interest" description="Disordered" evidence="1">
    <location>
        <begin position="241"/>
        <end position="287"/>
    </location>
</feature>
<organism evidence="2 4">
    <name type="scientific">Adineta ricciae</name>
    <name type="common">Rotifer</name>
    <dbReference type="NCBI Taxonomy" id="249248"/>
    <lineage>
        <taxon>Eukaryota</taxon>
        <taxon>Metazoa</taxon>
        <taxon>Spiralia</taxon>
        <taxon>Gnathifera</taxon>
        <taxon>Rotifera</taxon>
        <taxon>Eurotatoria</taxon>
        <taxon>Bdelloidea</taxon>
        <taxon>Adinetida</taxon>
        <taxon>Adinetidae</taxon>
        <taxon>Adineta</taxon>
    </lineage>
</organism>
<protein>
    <submittedName>
        <fullName evidence="2">Uncharacterized protein</fullName>
    </submittedName>
</protein>
<gene>
    <name evidence="3" type="ORF">EDS130_LOCUS34611</name>
    <name evidence="2" type="ORF">XAT740_LOCUS29569</name>
</gene>
<evidence type="ECO:0000313" key="2">
    <source>
        <dbReference type="EMBL" id="CAF1314529.1"/>
    </source>
</evidence>
<name>A0A815EQ33_ADIRI</name>
<evidence type="ECO:0000313" key="3">
    <source>
        <dbReference type="EMBL" id="CAF1375236.1"/>
    </source>
</evidence>
<comment type="caution">
    <text evidence="2">The sequence shown here is derived from an EMBL/GenBank/DDBJ whole genome shotgun (WGS) entry which is preliminary data.</text>
</comment>
<keyword evidence="4" id="KW-1185">Reference proteome</keyword>
<proteinExistence type="predicted"/>
<evidence type="ECO:0000256" key="1">
    <source>
        <dbReference type="SAM" id="MobiDB-lite"/>
    </source>
</evidence>